<gene>
    <name evidence="1" type="ORF">SAMN05421780_108182</name>
</gene>
<dbReference type="Proteomes" id="UP000199514">
    <property type="component" value="Unassembled WGS sequence"/>
</dbReference>
<evidence type="ECO:0000313" key="2">
    <source>
        <dbReference type="Proteomes" id="UP000199514"/>
    </source>
</evidence>
<dbReference type="OrthoDB" id="948275at2"/>
<sequence>MNITRFSGDNFGAITGLQIIACRDLTEDYYPVQSVVSQALTLAENANVGEIIFTQQTGNYAENFSRSKHGIAYKIEVGCNIPKDRPDVTQWLAQYAGIPVVLVAQLSTEERKIFGSKDYPLLLSKADLDNKGTVNKGNYRTMKWEGTNPNPAPFYAPPQYLLTNSGSVIFQTNQTPILL</sequence>
<proteinExistence type="predicted"/>
<keyword evidence="2" id="KW-1185">Reference proteome</keyword>
<dbReference type="AlphaFoldDB" id="A0A1I1LDQ0"/>
<dbReference type="RefSeq" id="WP_091514240.1">
    <property type="nucleotide sequence ID" value="NZ_FOLE01000008.1"/>
</dbReference>
<accession>A0A1I1LDQ0</accession>
<dbReference type="STRING" id="927664.SAMN05421780_108182"/>
<organism evidence="1 2">
    <name type="scientific">Flexibacter flexilis DSM 6793</name>
    <dbReference type="NCBI Taxonomy" id="927664"/>
    <lineage>
        <taxon>Bacteria</taxon>
        <taxon>Pseudomonadati</taxon>
        <taxon>Bacteroidota</taxon>
        <taxon>Cytophagia</taxon>
        <taxon>Cytophagales</taxon>
        <taxon>Flexibacteraceae</taxon>
        <taxon>Flexibacter</taxon>
    </lineage>
</organism>
<dbReference type="EMBL" id="FOLE01000008">
    <property type="protein sequence ID" value="SFC71076.1"/>
    <property type="molecule type" value="Genomic_DNA"/>
</dbReference>
<protein>
    <submittedName>
        <fullName evidence="1">Uncharacterized protein</fullName>
    </submittedName>
</protein>
<name>A0A1I1LDQ0_9BACT</name>
<reference evidence="1 2" key="1">
    <citation type="submission" date="2016-10" db="EMBL/GenBank/DDBJ databases">
        <authorList>
            <person name="de Groot N.N."/>
        </authorList>
    </citation>
    <scope>NUCLEOTIDE SEQUENCE [LARGE SCALE GENOMIC DNA]</scope>
    <source>
        <strain evidence="1 2">DSM 6793</strain>
    </source>
</reference>
<evidence type="ECO:0000313" key="1">
    <source>
        <dbReference type="EMBL" id="SFC71076.1"/>
    </source>
</evidence>